<dbReference type="AlphaFoldDB" id="K9CV66"/>
<sequence>MDLHDLRIGDYVIREDAHEGRLIGEILHIRARVQYLNVDYPCRDWIEISTATAYPYRLDDADKPVIYKASAEDVRRYGLTDRPRRTLPAINGGQP</sequence>
<dbReference type="RefSeq" id="WP_004208233.1">
    <property type="nucleotide sequence ID" value="NZ_JH992904.1"/>
</dbReference>
<protein>
    <submittedName>
        <fullName evidence="1">Uncharacterized protein</fullName>
    </submittedName>
</protein>
<proteinExistence type="predicted"/>
<dbReference type="EMBL" id="AGZU01000007">
    <property type="protein sequence ID" value="EKU75838.1"/>
    <property type="molecule type" value="Genomic_DNA"/>
</dbReference>
<name>K9CV66_SPHYA</name>
<evidence type="ECO:0000313" key="1">
    <source>
        <dbReference type="EMBL" id="EKU75838.1"/>
    </source>
</evidence>
<accession>K9CV66</accession>
<keyword evidence="2" id="KW-1185">Reference proteome</keyword>
<dbReference type="Proteomes" id="UP000009887">
    <property type="component" value="Unassembled WGS sequence"/>
</dbReference>
<organism evidence="1 2">
    <name type="scientific">Sphingobium yanoikuyae ATCC 51230</name>
    <dbReference type="NCBI Taxonomy" id="883163"/>
    <lineage>
        <taxon>Bacteria</taxon>
        <taxon>Pseudomonadati</taxon>
        <taxon>Pseudomonadota</taxon>
        <taxon>Alphaproteobacteria</taxon>
        <taxon>Sphingomonadales</taxon>
        <taxon>Sphingomonadaceae</taxon>
        <taxon>Sphingobium</taxon>
    </lineage>
</organism>
<reference evidence="1 2" key="1">
    <citation type="submission" date="2012-09" db="EMBL/GenBank/DDBJ databases">
        <title>The Genome Sequence of Sphingobium yanoikuyae ATCC 51230.</title>
        <authorList>
            <consortium name="The Broad Institute Genome Sequencing Platform"/>
            <person name="Earl A."/>
            <person name="Ward D."/>
            <person name="Feldgarden M."/>
            <person name="Gevers D."/>
            <person name="Huys G."/>
            <person name="Walker B."/>
            <person name="Young S.K."/>
            <person name="Zeng Q."/>
            <person name="Gargeya S."/>
            <person name="Fitzgerald M."/>
            <person name="Haas B."/>
            <person name="Abouelleil A."/>
            <person name="Alvarado L."/>
            <person name="Arachchi H.M."/>
            <person name="Berlin A.M."/>
            <person name="Chapman S.B."/>
            <person name="Goldberg J."/>
            <person name="Griggs A."/>
            <person name="Gujja S."/>
            <person name="Hansen M."/>
            <person name="Howarth C."/>
            <person name="Imamovic A."/>
            <person name="Larimer J."/>
            <person name="McCowen C."/>
            <person name="Montmayeur A."/>
            <person name="Murphy C."/>
            <person name="Neiman D."/>
            <person name="Pearson M."/>
            <person name="Priest M."/>
            <person name="Roberts A."/>
            <person name="Saif S."/>
            <person name="Shea T."/>
            <person name="Sisk P."/>
            <person name="Sykes S."/>
            <person name="Wortman J."/>
            <person name="Nusbaum C."/>
            <person name="Birren B."/>
        </authorList>
    </citation>
    <scope>NUCLEOTIDE SEQUENCE [LARGE SCALE GENOMIC DNA]</scope>
    <source>
        <strain evidence="1 2">ATCC 51230</strain>
    </source>
</reference>
<gene>
    <name evidence="1" type="ORF">HMPREF9718_01190</name>
</gene>
<dbReference type="HOGENOM" id="CLU_2371351_0_0_5"/>
<dbReference type="PATRIC" id="fig|883163.3.peg.1218"/>
<evidence type="ECO:0000313" key="2">
    <source>
        <dbReference type="Proteomes" id="UP000009887"/>
    </source>
</evidence>
<comment type="caution">
    <text evidence="1">The sequence shown here is derived from an EMBL/GenBank/DDBJ whole genome shotgun (WGS) entry which is preliminary data.</text>
</comment>